<gene>
    <name evidence="1" type="ORF">KAM343_14240</name>
</gene>
<dbReference type="EMBL" id="BPNI01000020">
    <property type="protein sequence ID" value="GJA40628.1"/>
    <property type="molecule type" value="Genomic_DNA"/>
</dbReference>
<protein>
    <recommendedName>
        <fullName evidence="3">Metallohydrolase</fullName>
    </recommendedName>
</protein>
<dbReference type="Proteomes" id="UP000886939">
    <property type="component" value="Unassembled WGS sequence"/>
</dbReference>
<accession>A0AAV4YHL5</accession>
<comment type="caution">
    <text evidence="1">The sequence shown here is derived from an EMBL/GenBank/DDBJ whole genome shotgun (WGS) entry which is preliminary data.</text>
</comment>
<organism evidence="1 2">
    <name type="scientific">Aeromonas caviae</name>
    <name type="common">Aeromonas punctata</name>
    <dbReference type="NCBI Taxonomy" id="648"/>
    <lineage>
        <taxon>Bacteria</taxon>
        <taxon>Pseudomonadati</taxon>
        <taxon>Pseudomonadota</taxon>
        <taxon>Gammaproteobacteria</taxon>
        <taxon>Aeromonadales</taxon>
        <taxon>Aeromonadaceae</taxon>
        <taxon>Aeromonas</taxon>
    </lineage>
</organism>
<evidence type="ECO:0000313" key="2">
    <source>
        <dbReference type="Proteomes" id="UP000886939"/>
    </source>
</evidence>
<dbReference type="SUPFAM" id="SSF56281">
    <property type="entry name" value="Metallo-hydrolase/oxidoreductase"/>
    <property type="match status" value="1"/>
</dbReference>
<dbReference type="AlphaFoldDB" id="A0AAV4YHL5"/>
<dbReference type="InterPro" id="IPR036866">
    <property type="entry name" value="RibonucZ/Hydroxyglut_hydro"/>
</dbReference>
<dbReference type="Gene3D" id="3.60.15.10">
    <property type="entry name" value="Ribonuclease Z/Hydroxyacylglutathione hydrolase-like"/>
    <property type="match status" value="1"/>
</dbReference>
<proteinExistence type="predicted"/>
<name>A0AAV4YHL5_AERCA</name>
<evidence type="ECO:0008006" key="3">
    <source>
        <dbReference type="Google" id="ProtNLM"/>
    </source>
</evidence>
<reference evidence="1" key="1">
    <citation type="submission" date="2021-07" db="EMBL/GenBank/DDBJ databases">
        <title>Draft genome sequence of carbapenem-resistant Aeromonas spp. in Japan.</title>
        <authorList>
            <person name="Maehana S."/>
            <person name="Suzuki M."/>
            <person name="Kitasato H."/>
        </authorList>
    </citation>
    <scope>NUCLEOTIDE SEQUENCE</scope>
    <source>
        <strain evidence="1">KAM343</strain>
    </source>
</reference>
<evidence type="ECO:0000313" key="1">
    <source>
        <dbReference type="EMBL" id="GJA40628.1"/>
    </source>
</evidence>
<sequence length="360" mass="41180">MDYHQKDKAQDTDTPECDIAKALRKELDDAKKNSFEVVAFTHADADHIKGSSEFFYLEHAKAYQDEGRIIIDELWVPAAMLIEVADQDKQKEENIIWRREARHRLKNKKGIKVFSKPEGLIDLIENQWERKVEEFDDFIIDAGTLVDTFTLSNDGVEFFVHSPFVWRCEESGKEVKKVRNDASLVFNVRFDVSGQEFNYLAVGDSVAEVMESIYDISVKHDNEDRLKWDLFNVPHHGSYLALAKEGDKGDHETIPLDKVKKLLKLGQKDAYVICSSQAFEKNIKDAESRIQPPHIQARKCYERYLDEVNGRRFIVTGEYEDSKKPKPIVIQFEKTGVSIKKVTQVAAVAAAVASQPLRAG</sequence>